<evidence type="ECO:0000313" key="2">
    <source>
        <dbReference type="EMBL" id="TRM64930.1"/>
    </source>
</evidence>
<sequence length="234" mass="24737">MIKHAAHDQACRSRSSIAFTHAYESAPVTAVIHFTLQLERQDIALFLHPSPPPLYPIPFSSLPDPLLSARSPPLRRPPALHCPSHGIALSLLFAPPPSRPLCMAPSPPSFVSSPSSVPLPYGLPDGVRPPPLLTPSLRLFLFIPPPPRSCISSADRRCTLPLGGGGGGVSPSSTVLVDRQCPPPSTDSARPRRQRTSSSATHVLVGGVSSSAAESRPRPQSLAPVRRVLPPSAS</sequence>
<keyword evidence="3" id="KW-1185">Reference proteome</keyword>
<feature type="region of interest" description="Disordered" evidence="1">
    <location>
        <begin position="162"/>
        <end position="234"/>
    </location>
</feature>
<dbReference type="AlphaFoldDB" id="A0A550CJE1"/>
<name>A0A550CJE1_9AGAR</name>
<organism evidence="2 3">
    <name type="scientific">Schizophyllum amplum</name>
    <dbReference type="NCBI Taxonomy" id="97359"/>
    <lineage>
        <taxon>Eukaryota</taxon>
        <taxon>Fungi</taxon>
        <taxon>Dikarya</taxon>
        <taxon>Basidiomycota</taxon>
        <taxon>Agaricomycotina</taxon>
        <taxon>Agaricomycetes</taxon>
        <taxon>Agaricomycetidae</taxon>
        <taxon>Agaricales</taxon>
        <taxon>Schizophyllaceae</taxon>
        <taxon>Schizophyllum</taxon>
    </lineage>
</organism>
<dbReference type="EMBL" id="VDMD01000006">
    <property type="protein sequence ID" value="TRM64930.1"/>
    <property type="molecule type" value="Genomic_DNA"/>
</dbReference>
<evidence type="ECO:0000313" key="3">
    <source>
        <dbReference type="Proteomes" id="UP000320762"/>
    </source>
</evidence>
<dbReference type="Proteomes" id="UP000320762">
    <property type="component" value="Unassembled WGS sequence"/>
</dbReference>
<evidence type="ECO:0000256" key="1">
    <source>
        <dbReference type="SAM" id="MobiDB-lite"/>
    </source>
</evidence>
<protein>
    <submittedName>
        <fullName evidence="2">Uncharacterized protein</fullName>
    </submittedName>
</protein>
<proteinExistence type="predicted"/>
<comment type="caution">
    <text evidence="2">The sequence shown here is derived from an EMBL/GenBank/DDBJ whole genome shotgun (WGS) entry which is preliminary data.</text>
</comment>
<gene>
    <name evidence="2" type="ORF">BD626DRAFT_237514</name>
</gene>
<accession>A0A550CJE1</accession>
<reference evidence="2 3" key="1">
    <citation type="journal article" date="2019" name="New Phytol.">
        <title>Comparative genomics reveals unique wood-decay strategies and fruiting body development in the Schizophyllaceae.</title>
        <authorList>
            <person name="Almasi E."/>
            <person name="Sahu N."/>
            <person name="Krizsan K."/>
            <person name="Balint B."/>
            <person name="Kovacs G.M."/>
            <person name="Kiss B."/>
            <person name="Cseklye J."/>
            <person name="Drula E."/>
            <person name="Henrissat B."/>
            <person name="Nagy I."/>
            <person name="Chovatia M."/>
            <person name="Adam C."/>
            <person name="LaButti K."/>
            <person name="Lipzen A."/>
            <person name="Riley R."/>
            <person name="Grigoriev I.V."/>
            <person name="Nagy L.G."/>
        </authorList>
    </citation>
    <scope>NUCLEOTIDE SEQUENCE [LARGE SCALE GENOMIC DNA]</scope>
    <source>
        <strain evidence="2 3">NL-1724</strain>
    </source>
</reference>